<comment type="caution">
    <text evidence="1">The sequence shown here is derived from an EMBL/GenBank/DDBJ whole genome shotgun (WGS) entry which is preliminary data.</text>
</comment>
<reference evidence="1 2" key="1">
    <citation type="submission" date="2024-09" db="EMBL/GenBank/DDBJ databases">
        <title>Rethinking Asexuality: The Enigmatic Case of Functional Sexual Genes in Lepraria (Stereocaulaceae).</title>
        <authorList>
            <person name="Doellman M."/>
            <person name="Sun Y."/>
            <person name="Barcenas-Pena A."/>
            <person name="Lumbsch H.T."/>
            <person name="Grewe F."/>
        </authorList>
    </citation>
    <scope>NUCLEOTIDE SEQUENCE [LARGE SCALE GENOMIC DNA]</scope>
    <source>
        <strain evidence="1 2">Mercado 3170</strain>
    </source>
</reference>
<accession>A0ABR3ZUF2</accession>
<evidence type="ECO:0000313" key="1">
    <source>
        <dbReference type="EMBL" id="KAL2036744.1"/>
    </source>
</evidence>
<evidence type="ECO:0000313" key="2">
    <source>
        <dbReference type="Proteomes" id="UP001590950"/>
    </source>
</evidence>
<protein>
    <submittedName>
        <fullName evidence="1">Uncharacterized protein</fullName>
    </submittedName>
</protein>
<dbReference type="Proteomes" id="UP001590950">
    <property type="component" value="Unassembled WGS sequence"/>
</dbReference>
<proteinExistence type="predicted"/>
<gene>
    <name evidence="1" type="ORF">N7G274_010539</name>
</gene>
<organism evidence="1 2">
    <name type="scientific">Stereocaulon virgatum</name>
    <dbReference type="NCBI Taxonomy" id="373712"/>
    <lineage>
        <taxon>Eukaryota</taxon>
        <taxon>Fungi</taxon>
        <taxon>Dikarya</taxon>
        <taxon>Ascomycota</taxon>
        <taxon>Pezizomycotina</taxon>
        <taxon>Lecanoromycetes</taxon>
        <taxon>OSLEUM clade</taxon>
        <taxon>Lecanoromycetidae</taxon>
        <taxon>Lecanorales</taxon>
        <taxon>Lecanorineae</taxon>
        <taxon>Stereocaulaceae</taxon>
        <taxon>Stereocaulon</taxon>
    </lineage>
</organism>
<dbReference type="EMBL" id="JBEFKJ010000052">
    <property type="protein sequence ID" value="KAL2036744.1"/>
    <property type="molecule type" value="Genomic_DNA"/>
</dbReference>
<keyword evidence="2" id="KW-1185">Reference proteome</keyword>
<name>A0ABR3ZUF2_9LECA</name>
<sequence>MPCALSSLAPSSLLPPEPPCRFFPEALYQRLQLPTPTKRPRRLLYQLRTWNTTSCIQYIVLTKKYAPPTKTQSMYHGRSSRQSTFPYSNYYIDLVTIVVAVRGPSSSNSISTSKSDTR</sequence>